<gene>
    <name evidence="1" type="ORF">METZ01_LOCUS37353</name>
</gene>
<dbReference type="EMBL" id="UINC01001594">
    <property type="protein sequence ID" value="SUZ84499.1"/>
    <property type="molecule type" value="Genomic_DNA"/>
</dbReference>
<proteinExistence type="predicted"/>
<accession>A0A381R0U9</accession>
<sequence length="43" mass="4906">MLFAVDDAVDFAGDAQPPKREFCPMADNETKALLEWERPTDQH</sequence>
<name>A0A381R0U9_9ZZZZ</name>
<dbReference type="AlphaFoldDB" id="A0A381R0U9"/>
<organism evidence="1">
    <name type="scientific">marine metagenome</name>
    <dbReference type="NCBI Taxonomy" id="408172"/>
    <lineage>
        <taxon>unclassified sequences</taxon>
        <taxon>metagenomes</taxon>
        <taxon>ecological metagenomes</taxon>
    </lineage>
</organism>
<protein>
    <submittedName>
        <fullName evidence="1">Uncharacterized protein</fullName>
    </submittedName>
</protein>
<evidence type="ECO:0000313" key="1">
    <source>
        <dbReference type="EMBL" id="SUZ84499.1"/>
    </source>
</evidence>
<reference evidence="1" key="1">
    <citation type="submission" date="2018-05" db="EMBL/GenBank/DDBJ databases">
        <authorList>
            <person name="Lanie J.A."/>
            <person name="Ng W.-L."/>
            <person name="Kazmierczak K.M."/>
            <person name="Andrzejewski T.M."/>
            <person name="Davidsen T.M."/>
            <person name="Wayne K.J."/>
            <person name="Tettelin H."/>
            <person name="Glass J.I."/>
            <person name="Rusch D."/>
            <person name="Podicherti R."/>
            <person name="Tsui H.-C.T."/>
            <person name="Winkler M.E."/>
        </authorList>
    </citation>
    <scope>NUCLEOTIDE SEQUENCE</scope>
</reference>